<evidence type="ECO:0008006" key="2">
    <source>
        <dbReference type="Google" id="ProtNLM"/>
    </source>
</evidence>
<sequence>MRVLVACEFSGTVRRAFAARGHRAVSCDLLPAEDNSPDHYQGDVCDLLDGGWDLMVCHPPCTYLTNSGVVWLHKDPARWQHLDEGAALFRLLLNAPVPRIAVENPVMHKYAKERIGNIRQSQVVQPWMFGHMEQKATCLWLKNLPLLTQTNNVREPMMALPKHQRERLHYMSPGPNRWKERSRTFDGLAQAMADQWGSLQ</sequence>
<organism evidence="1">
    <name type="scientific">uncultured Caudovirales phage</name>
    <dbReference type="NCBI Taxonomy" id="2100421"/>
    <lineage>
        <taxon>Viruses</taxon>
        <taxon>Duplodnaviria</taxon>
        <taxon>Heunggongvirae</taxon>
        <taxon>Uroviricota</taxon>
        <taxon>Caudoviricetes</taxon>
        <taxon>Peduoviridae</taxon>
        <taxon>Maltschvirus</taxon>
        <taxon>Maltschvirus maltsch</taxon>
    </lineage>
</organism>
<reference evidence="1" key="1">
    <citation type="submission" date="2020-04" db="EMBL/GenBank/DDBJ databases">
        <authorList>
            <person name="Chiriac C."/>
            <person name="Salcher M."/>
            <person name="Ghai R."/>
            <person name="Kavagutti S V."/>
        </authorList>
    </citation>
    <scope>NUCLEOTIDE SEQUENCE</scope>
</reference>
<protein>
    <recommendedName>
        <fullName evidence="2">S-adenosyl-L-methionine-dependent methyltransferase</fullName>
    </recommendedName>
</protein>
<accession>A0A6J5KJ81</accession>
<name>A0A6J5KJ81_9CAUD</name>
<gene>
    <name evidence="1" type="ORF">UFOVP6_41</name>
</gene>
<evidence type="ECO:0000313" key="1">
    <source>
        <dbReference type="EMBL" id="CAB4121202.1"/>
    </source>
</evidence>
<proteinExistence type="predicted"/>
<dbReference type="EMBL" id="LR796143">
    <property type="protein sequence ID" value="CAB4121202.1"/>
    <property type="molecule type" value="Genomic_DNA"/>
</dbReference>